<dbReference type="AlphaFoldDB" id="A0A2I0V0W0"/>
<dbReference type="Proteomes" id="UP000234956">
    <property type="component" value="Unassembled WGS sequence"/>
</dbReference>
<dbReference type="RefSeq" id="WP_101966777.1">
    <property type="nucleotide sequence ID" value="NZ_JAZBNI010000015.1"/>
</dbReference>
<evidence type="ECO:0000313" key="1">
    <source>
        <dbReference type="EMBL" id="PKU51862.1"/>
    </source>
</evidence>
<organism evidence="1 2">
    <name type="scientific">Lysinibacillus fusiformis</name>
    <dbReference type="NCBI Taxonomy" id="28031"/>
    <lineage>
        <taxon>Bacteria</taxon>
        <taxon>Bacillati</taxon>
        <taxon>Bacillota</taxon>
        <taxon>Bacilli</taxon>
        <taxon>Bacillales</taxon>
        <taxon>Bacillaceae</taxon>
        <taxon>Lysinibacillus</taxon>
    </lineage>
</organism>
<comment type="caution">
    <text evidence="1">The sequence shown here is derived from an EMBL/GenBank/DDBJ whole genome shotgun (WGS) entry which is preliminary data.</text>
</comment>
<proteinExistence type="predicted"/>
<protein>
    <submittedName>
        <fullName evidence="1">Uncharacterized protein</fullName>
    </submittedName>
</protein>
<accession>A0A2I0V0W0</accession>
<dbReference type="EMBL" id="PDFK01000003">
    <property type="protein sequence ID" value="PKU51862.1"/>
    <property type="molecule type" value="Genomic_DNA"/>
</dbReference>
<reference evidence="1 2" key="1">
    <citation type="submission" date="2017-10" db="EMBL/GenBank/DDBJ databases">
        <title>Draft genome of Lysinibacillus fusiformis strain Juneja, a laboratory-derived pathogen of Drosophila melanogaster.</title>
        <authorList>
            <person name="Smith B.R."/>
            <person name="Unckless R.L."/>
        </authorList>
    </citation>
    <scope>NUCLEOTIDE SEQUENCE [LARGE SCALE GENOMIC DNA]</scope>
    <source>
        <strain evidence="1 2">Juneja</strain>
    </source>
</reference>
<name>A0A2I0V0W0_9BACI</name>
<evidence type="ECO:0000313" key="2">
    <source>
        <dbReference type="Proteomes" id="UP000234956"/>
    </source>
</evidence>
<gene>
    <name evidence="1" type="ORF">CRI88_10810</name>
</gene>
<sequence length="206" mass="24108">MTIITKPSIGLTQFTDFTMKGSTAKTKFVKDIKYQGDYHPIKDYWKALRDGLKKYHEQGLPDNYLLDMIDNALPARQKNYQDVVKAYLKFLKNKNVQWFEPGKANWYSDALTVRSNPELGLIIDDIPYLIKLYFKGKNERIDKYKCQSALTLLKNSHYEIEHPDTIKHAILNVQKGRLLTEDQSTDDHRIALESDAAQFMFIWNRL</sequence>